<organism evidence="2 3">
    <name type="scientific">Knoellia koreensis</name>
    <dbReference type="NCBI Taxonomy" id="2730921"/>
    <lineage>
        <taxon>Bacteria</taxon>
        <taxon>Bacillati</taxon>
        <taxon>Actinomycetota</taxon>
        <taxon>Actinomycetes</taxon>
        <taxon>Micrococcales</taxon>
        <taxon>Intrasporangiaceae</taxon>
        <taxon>Knoellia</taxon>
    </lineage>
</organism>
<name>A0A849HP18_9MICO</name>
<dbReference type="EMBL" id="JABEPQ010000006">
    <property type="protein sequence ID" value="NNM48151.1"/>
    <property type="molecule type" value="Genomic_DNA"/>
</dbReference>
<gene>
    <name evidence="2" type="ORF">HJG52_19365</name>
</gene>
<dbReference type="Proteomes" id="UP000588586">
    <property type="component" value="Unassembled WGS sequence"/>
</dbReference>
<reference evidence="2 3" key="1">
    <citation type="submission" date="2020-04" db="EMBL/GenBank/DDBJ databases">
        <title>Knoellia sp. isolate from air conditioner.</title>
        <authorList>
            <person name="Chea S."/>
            <person name="Kim D.-U."/>
        </authorList>
    </citation>
    <scope>NUCLEOTIDE SEQUENCE [LARGE SCALE GENOMIC DNA]</scope>
    <source>
        <strain evidence="2 3">DB2414S</strain>
    </source>
</reference>
<sequence length="382" mass="39868">MAATAAAVWLVAAPSPAEGRPLGPSSSTQRVVRTYVGSAARAAKPVKTPATPTPTSTSTPPTSTTSPPVTTTTPPTSTTTPPVTTTTVDPTKLFPTGPFRQRVDAMTVDPASTAYISRMNTGNLVISLRQWTVPVYGATSSTPLSKVTLTETWGSGITLFDGLPMPAGAQPDPAGDGHLTVVKESNDCVYDVYRARQTTTGWAANWANATPMSGSGIYPDGGGTRAAGFSAALGLIWPQEIESGSIDHALVFAYPYTKSGLPVPPATRSDGRTDLPDALPIGARVRLDPTLDLSTLRLNRAEEVVAKALQQYGMVLGDTSGGTTLYAAHPYGLGYDPYAAMFGTTSDWASLAKLPKSRFQVLTLPPTVAKKTAPQSVCSALR</sequence>
<proteinExistence type="predicted"/>
<protein>
    <submittedName>
        <fullName evidence="2">Uncharacterized protein</fullName>
    </submittedName>
</protein>
<comment type="caution">
    <text evidence="2">The sequence shown here is derived from an EMBL/GenBank/DDBJ whole genome shotgun (WGS) entry which is preliminary data.</text>
</comment>
<evidence type="ECO:0000256" key="1">
    <source>
        <dbReference type="SAM" id="MobiDB-lite"/>
    </source>
</evidence>
<keyword evidence="3" id="KW-1185">Reference proteome</keyword>
<feature type="region of interest" description="Disordered" evidence="1">
    <location>
        <begin position="38"/>
        <end position="97"/>
    </location>
</feature>
<accession>A0A849HP18</accession>
<evidence type="ECO:0000313" key="3">
    <source>
        <dbReference type="Proteomes" id="UP000588586"/>
    </source>
</evidence>
<feature type="compositionally biased region" description="Low complexity" evidence="1">
    <location>
        <begin position="48"/>
        <end position="91"/>
    </location>
</feature>
<dbReference type="RefSeq" id="WP_171245271.1">
    <property type="nucleotide sequence ID" value="NZ_JABEPQ010000006.1"/>
</dbReference>
<dbReference type="AlphaFoldDB" id="A0A849HP18"/>
<evidence type="ECO:0000313" key="2">
    <source>
        <dbReference type="EMBL" id="NNM48151.1"/>
    </source>
</evidence>